<dbReference type="RefSeq" id="WP_133284908.1">
    <property type="nucleotide sequence ID" value="NZ_SMSI01000002.1"/>
</dbReference>
<keyword evidence="3" id="KW-1185">Reference proteome</keyword>
<feature type="transmembrane region" description="Helical" evidence="1">
    <location>
        <begin position="152"/>
        <end position="176"/>
    </location>
</feature>
<dbReference type="EMBL" id="SMSI01000002">
    <property type="protein sequence ID" value="TDH36211.1"/>
    <property type="molecule type" value="Genomic_DNA"/>
</dbReference>
<feature type="transmembrane region" description="Helical" evidence="1">
    <location>
        <begin position="127"/>
        <end position="146"/>
    </location>
</feature>
<evidence type="ECO:0000313" key="2">
    <source>
        <dbReference type="EMBL" id="TDH36211.1"/>
    </source>
</evidence>
<dbReference type="SUPFAM" id="SSF81665">
    <property type="entry name" value="Calcium ATPase, transmembrane domain M"/>
    <property type="match status" value="1"/>
</dbReference>
<dbReference type="Pfam" id="PF03729">
    <property type="entry name" value="DUF308"/>
    <property type="match status" value="1"/>
</dbReference>
<gene>
    <name evidence="2" type="ORF">E2A64_13060</name>
</gene>
<dbReference type="InterPro" id="IPR005325">
    <property type="entry name" value="DUF308_memb"/>
</dbReference>
<dbReference type="PANTHER" id="PTHR34989:SF1">
    <property type="entry name" value="PROTEIN HDED"/>
    <property type="match status" value="1"/>
</dbReference>
<keyword evidence="1" id="KW-0812">Transmembrane</keyword>
<dbReference type="OrthoDB" id="9815400at2"/>
<keyword evidence="1" id="KW-0472">Membrane</keyword>
<dbReference type="GO" id="GO:0005886">
    <property type="term" value="C:plasma membrane"/>
    <property type="evidence" value="ECO:0007669"/>
    <property type="project" value="TreeGrafter"/>
</dbReference>
<comment type="caution">
    <text evidence="2">The sequence shown here is derived from an EMBL/GenBank/DDBJ whole genome shotgun (WGS) entry which is preliminary data.</text>
</comment>
<proteinExistence type="predicted"/>
<evidence type="ECO:0000256" key="1">
    <source>
        <dbReference type="SAM" id="Phobius"/>
    </source>
</evidence>
<dbReference type="PANTHER" id="PTHR34989">
    <property type="entry name" value="PROTEIN HDED"/>
    <property type="match status" value="1"/>
</dbReference>
<reference evidence="2 3" key="1">
    <citation type="journal article" date="2013" name="Int. J. Syst. Evol. Microbiol.">
        <title>Hoeflea suaedae sp. nov., an endophytic bacterium isolated from the root of the halophyte Suaeda maritima.</title>
        <authorList>
            <person name="Chung E.J."/>
            <person name="Park J.A."/>
            <person name="Pramanik P."/>
            <person name="Bibi F."/>
            <person name="Jeon C.O."/>
            <person name="Chung Y.R."/>
        </authorList>
    </citation>
    <scope>NUCLEOTIDE SEQUENCE [LARGE SCALE GENOMIC DNA]</scope>
    <source>
        <strain evidence="2 3">YC6898</strain>
    </source>
</reference>
<dbReference type="InterPro" id="IPR052712">
    <property type="entry name" value="Acid_resist_chaperone_HdeD"/>
</dbReference>
<dbReference type="AlphaFoldDB" id="A0A4R5PKG1"/>
<name>A0A4R5PKG1_9HYPH</name>
<feature type="transmembrane region" description="Helical" evidence="1">
    <location>
        <begin position="12"/>
        <end position="32"/>
    </location>
</feature>
<keyword evidence="1" id="KW-1133">Transmembrane helix</keyword>
<dbReference type="InterPro" id="IPR023298">
    <property type="entry name" value="ATPase_P-typ_TM_dom_sf"/>
</dbReference>
<evidence type="ECO:0000313" key="3">
    <source>
        <dbReference type="Proteomes" id="UP000295131"/>
    </source>
</evidence>
<accession>A0A4R5PKG1</accession>
<feature type="transmembrane region" description="Helical" evidence="1">
    <location>
        <begin position="38"/>
        <end position="61"/>
    </location>
</feature>
<sequence>MASRGHESLGRSWVWMAVLAAISILGGIFALLDPFAATLAAVLMAGWFFAILGAIQVFHAFSVRRWSGFIWTLGLGVLGLILGVMLIARPLEGAVSLTLVVAVLFLLTGALKTMFSLAARPVKGWGWALFSGVISLLLGVAILGYFPDAAQSVLGILLGVELLSNGILFLFMALGLRKLTADGLL</sequence>
<organism evidence="2 3">
    <name type="scientific">Pseudohoeflea suaedae</name>
    <dbReference type="NCBI Taxonomy" id="877384"/>
    <lineage>
        <taxon>Bacteria</taxon>
        <taxon>Pseudomonadati</taxon>
        <taxon>Pseudomonadota</taxon>
        <taxon>Alphaproteobacteria</taxon>
        <taxon>Hyphomicrobiales</taxon>
        <taxon>Rhizobiaceae</taxon>
        <taxon>Pseudohoeflea</taxon>
    </lineage>
</organism>
<dbReference type="Proteomes" id="UP000295131">
    <property type="component" value="Unassembled WGS sequence"/>
</dbReference>
<feature type="transmembrane region" description="Helical" evidence="1">
    <location>
        <begin position="68"/>
        <end position="88"/>
    </location>
</feature>
<feature type="transmembrane region" description="Helical" evidence="1">
    <location>
        <begin position="94"/>
        <end position="115"/>
    </location>
</feature>
<protein>
    <submittedName>
        <fullName evidence="2">HdeD family acid-resistance protein</fullName>
    </submittedName>
</protein>